<accession>A0A5J4NMG1</accession>
<dbReference type="AlphaFoldDB" id="A0A5J4NMG1"/>
<evidence type="ECO:0000313" key="1">
    <source>
        <dbReference type="EMBL" id="KAA3676796.1"/>
    </source>
</evidence>
<proteinExistence type="predicted"/>
<organism evidence="1 2">
    <name type="scientific">Paragonimus westermani</name>
    <dbReference type="NCBI Taxonomy" id="34504"/>
    <lineage>
        <taxon>Eukaryota</taxon>
        <taxon>Metazoa</taxon>
        <taxon>Spiralia</taxon>
        <taxon>Lophotrochozoa</taxon>
        <taxon>Platyhelminthes</taxon>
        <taxon>Trematoda</taxon>
        <taxon>Digenea</taxon>
        <taxon>Plagiorchiida</taxon>
        <taxon>Troglotremata</taxon>
        <taxon>Troglotrematidae</taxon>
        <taxon>Paragonimus</taxon>
    </lineage>
</organism>
<comment type="caution">
    <text evidence="1">The sequence shown here is derived from an EMBL/GenBank/DDBJ whole genome shotgun (WGS) entry which is preliminary data.</text>
</comment>
<protein>
    <submittedName>
        <fullName evidence="1">Uncharacterized protein</fullName>
    </submittedName>
</protein>
<evidence type="ECO:0000313" key="2">
    <source>
        <dbReference type="Proteomes" id="UP000324629"/>
    </source>
</evidence>
<gene>
    <name evidence="1" type="ORF">DEA37_0001526</name>
</gene>
<reference evidence="1 2" key="1">
    <citation type="journal article" date="2019" name="Gigascience">
        <title>Whole-genome sequence of the oriental lung fluke Paragonimus westermani.</title>
        <authorList>
            <person name="Oey H."/>
            <person name="Zakrzewski M."/>
            <person name="Narain K."/>
            <person name="Devi K.R."/>
            <person name="Agatsuma T."/>
            <person name="Nawaratna S."/>
            <person name="Gobert G.N."/>
            <person name="Jones M.K."/>
            <person name="Ragan M.A."/>
            <person name="McManus D.P."/>
            <person name="Krause L."/>
        </authorList>
    </citation>
    <scope>NUCLEOTIDE SEQUENCE [LARGE SCALE GENOMIC DNA]</scope>
    <source>
        <strain evidence="1 2">IND2009</strain>
    </source>
</reference>
<sequence length="216" mass="24853">MISWNVPSKMHPCGLFERVKGVRIHYIRVGTGEHNLLLFPGPMGDARVDYSTFLELLDTKRKLFLWAYDGAVSRVPQLVENIDHWPKAIRAPLEAIYGTSYLADYWKEYTLAKRSNLLLNDVNIQAIQDCLSEQIYKGNGLSIFAMRAPGQLNTENWLTYLLTRFENVIVANWMRNDEATTLENNCCLWGPHRVNAKEFQTLVQGFLTEDKAVTRI</sequence>
<dbReference type="EMBL" id="QNGE01001807">
    <property type="protein sequence ID" value="KAA3676796.1"/>
    <property type="molecule type" value="Genomic_DNA"/>
</dbReference>
<name>A0A5J4NMG1_9TREM</name>
<dbReference type="Proteomes" id="UP000324629">
    <property type="component" value="Unassembled WGS sequence"/>
</dbReference>
<keyword evidence="2" id="KW-1185">Reference proteome</keyword>